<feature type="domain" description="Ig-like" evidence="9">
    <location>
        <begin position="1141"/>
        <end position="1227"/>
    </location>
</feature>
<dbReference type="InterPro" id="IPR036880">
    <property type="entry name" value="Kunitz_BPTI_sf"/>
</dbReference>
<dbReference type="PROSITE" id="PS00484">
    <property type="entry name" value="THYROGLOBULIN_1_1"/>
    <property type="match status" value="3"/>
</dbReference>
<dbReference type="Pfam" id="PF07679">
    <property type="entry name" value="I-set"/>
    <property type="match status" value="3"/>
</dbReference>
<dbReference type="InterPro" id="IPR013783">
    <property type="entry name" value="Ig-like_fold"/>
</dbReference>
<dbReference type="CDD" id="cd00191">
    <property type="entry name" value="TY"/>
    <property type="match status" value="7"/>
</dbReference>
<dbReference type="GeneID" id="100329048"/>
<dbReference type="InterPro" id="IPR051950">
    <property type="entry name" value="Dev_reg/Prot_inhib"/>
</dbReference>
<feature type="domain" description="BPTI/Kunitz inhibitor" evidence="8">
    <location>
        <begin position="131"/>
        <end position="181"/>
    </location>
</feature>
<dbReference type="InterPro" id="IPR036179">
    <property type="entry name" value="Ig-like_dom_sf"/>
</dbReference>
<dbReference type="InterPro" id="IPR007110">
    <property type="entry name" value="Ig-like_dom"/>
</dbReference>
<feature type="domain" description="PLAC" evidence="10">
    <location>
        <begin position="1325"/>
        <end position="1364"/>
    </location>
</feature>
<dbReference type="InterPro" id="IPR003598">
    <property type="entry name" value="Ig_sub2"/>
</dbReference>
<feature type="domain" description="BPTI/Kunitz inhibitor" evidence="8">
    <location>
        <begin position="2"/>
        <end position="52"/>
    </location>
</feature>
<dbReference type="PROSITE" id="PS51162">
    <property type="entry name" value="THYROGLOBULIN_1_2"/>
    <property type="match status" value="7"/>
</dbReference>
<name>A0ABM0GQ84_SACKO</name>
<dbReference type="Proteomes" id="UP000694865">
    <property type="component" value="Unplaced"/>
</dbReference>
<feature type="region of interest" description="Disordered" evidence="7">
    <location>
        <begin position="694"/>
        <end position="719"/>
    </location>
</feature>
<dbReference type="Pfam" id="PF08686">
    <property type="entry name" value="PLAC"/>
    <property type="match status" value="1"/>
</dbReference>
<feature type="domain" description="Thyroglobulin type-1" evidence="11">
    <location>
        <begin position="482"/>
        <end position="548"/>
    </location>
</feature>
<dbReference type="InterPro" id="IPR002223">
    <property type="entry name" value="Kunitz_BPTI"/>
</dbReference>
<dbReference type="PROSITE" id="PS50900">
    <property type="entry name" value="PLAC"/>
    <property type="match status" value="1"/>
</dbReference>
<feature type="domain" description="Thyroglobulin type-1" evidence="11">
    <location>
        <begin position="408"/>
        <end position="475"/>
    </location>
</feature>
<dbReference type="Gene3D" id="4.10.800.10">
    <property type="entry name" value="Thyroglobulin type-1"/>
    <property type="match status" value="7"/>
</dbReference>
<dbReference type="InterPro" id="IPR036857">
    <property type="entry name" value="Thyroglobulin_1_sf"/>
</dbReference>
<evidence type="ECO:0000313" key="12">
    <source>
        <dbReference type="Proteomes" id="UP000694865"/>
    </source>
</evidence>
<feature type="domain" description="Thyroglobulin type-1" evidence="11">
    <location>
        <begin position="556"/>
        <end position="621"/>
    </location>
</feature>
<dbReference type="InterPro" id="IPR013098">
    <property type="entry name" value="Ig_I-set"/>
</dbReference>
<feature type="domain" description="BPTI/Kunitz inhibitor" evidence="8">
    <location>
        <begin position="69"/>
        <end position="119"/>
    </location>
</feature>
<organism evidence="12 13">
    <name type="scientific">Saccoglossus kowalevskii</name>
    <name type="common">Acorn worm</name>
    <dbReference type="NCBI Taxonomy" id="10224"/>
    <lineage>
        <taxon>Eukaryota</taxon>
        <taxon>Metazoa</taxon>
        <taxon>Hemichordata</taxon>
        <taxon>Enteropneusta</taxon>
        <taxon>Harrimaniidae</taxon>
        <taxon>Saccoglossus</taxon>
    </lineage>
</organism>
<evidence type="ECO:0000256" key="6">
    <source>
        <dbReference type="PROSITE-ProRule" id="PRU00500"/>
    </source>
</evidence>
<evidence type="ECO:0000256" key="7">
    <source>
        <dbReference type="SAM" id="MobiDB-lite"/>
    </source>
</evidence>
<dbReference type="InterPro" id="IPR020901">
    <property type="entry name" value="Prtase_inh_Kunz-CS"/>
</dbReference>
<keyword evidence="12" id="KW-1185">Reference proteome</keyword>
<keyword evidence="5 6" id="KW-1015">Disulfide bond</keyword>
<dbReference type="PANTHER" id="PTHR12352:SF3">
    <property type="entry name" value="NIDOGEN-2"/>
    <property type="match status" value="1"/>
</dbReference>
<evidence type="ECO:0000259" key="10">
    <source>
        <dbReference type="PROSITE" id="PS50900"/>
    </source>
</evidence>
<evidence type="ECO:0000256" key="3">
    <source>
        <dbReference type="ARBA" id="ARBA00022729"/>
    </source>
</evidence>
<dbReference type="SUPFAM" id="SSF57610">
    <property type="entry name" value="Thyroglobulin type-1 domain"/>
    <property type="match status" value="7"/>
</dbReference>
<evidence type="ECO:0000256" key="2">
    <source>
        <dbReference type="ARBA" id="ARBA00022525"/>
    </source>
</evidence>
<gene>
    <name evidence="13" type="primary">LOC100329048</name>
</gene>
<feature type="domain" description="Thyroglobulin type-1" evidence="11">
    <location>
        <begin position="628"/>
        <end position="697"/>
    </location>
</feature>
<evidence type="ECO:0000259" key="9">
    <source>
        <dbReference type="PROSITE" id="PS50835"/>
    </source>
</evidence>
<feature type="compositionally biased region" description="Basic and acidic residues" evidence="7">
    <location>
        <begin position="390"/>
        <end position="401"/>
    </location>
</feature>
<evidence type="ECO:0000256" key="4">
    <source>
        <dbReference type="ARBA" id="ARBA00022737"/>
    </source>
</evidence>
<dbReference type="Gene3D" id="4.10.410.10">
    <property type="entry name" value="Pancreatic trypsin inhibitor Kunitz domain"/>
    <property type="match status" value="3"/>
</dbReference>
<evidence type="ECO:0000256" key="5">
    <source>
        <dbReference type="ARBA" id="ARBA00023157"/>
    </source>
</evidence>
<comment type="subcellular location">
    <subcellularLocation>
        <location evidence="1">Secreted</location>
    </subcellularLocation>
</comment>
<feature type="disulfide bond" evidence="6">
    <location>
        <begin position="303"/>
        <end position="310"/>
    </location>
</feature>
<evidence type="ECO:0000259" key="8">
    <source>
        <dbReference type="PROSITE" id="PS50279"/>
    </source>
</evidence>
<dbReference type="InterPro" id="IPR010909">
    <property type="entry name" value="PLAC"/>
</dbReference>
<feature type="domain" description="Ig-like" evidence="9">
    <location>
        <begin position="1048"/>
        <end position="1137"/>
    </location>
</feature>
<dbReference type="Gene3D" id="2.60.40.10">
    <property type="entry name" value="Immunoglobulins"/>
    <property type="match status" value="3"/>
</dbReference>
<dbReference type="SMART" id="SM00408">
    <property type="entry name" value="IGc2"/>
    <property type="match status" value="3"/>
</dbReference>
<feature type="domain" description="Thyroglobulin type-1" evidence="11">
    <location>
        <begin position="340"/>
        <end position="401"/>
    </location>
</feature>
<feature type="disulfide bond" evidence="6">
    <location>
        <begin position="517"/>
        <end position="524"/>
    </location>
</feature>
<feature type="disulfide bond" evidence="6">
    <location>
        <begin position="444"/>
        <end position="451"/>
    </location>
</feature>
<feature type="disulfide bond" evidence="6">
    <location>
        <begin position="590"/>
        <end position="597"/>
    </location>
</feature>
<dbReference type="PRINTS" id="PR00759">
    <property type="entry name" value="BASICPTASE"/>
</dbReference>
<dbReference type="RefSeq" id="XP_002734929.1">
    <property type="nucleotide sequence ID" value="XM_002734883.2"/>
</dbReference>
<dbReference type="SMART" id="SM00211">
    <property type="entry name" value="TY"/>
    <property type="match status" value="7"/>
</dbReference>
<feature type="domain" description="Thyroglobulin type-1" evidence="11">
    <location>
        <begin position="267"/>
        <end position="333"/>
    </location>
</feature>
<dbReference type="Pfam" id="PF00014">
    <property type="entry name" value="Kunitz_BPTI"/>
    <property type="match status" value="3"/>
</dbReference>
<comment type="caution">
    <text evidence="6">Lacks conserved residue(s) required for the propagation of feature annotation.</text>
</comment>
<accession>A0ABM0GQ84</accession>
<keyword evidence="4" id="KW-0677">Repeat</keyword>
<dbReference type="SUPFAM" id="SSF48726">
    <property type="entry name" value="Immunoglobulin"/>
    <property type="match status" value="3"/>
</dbReference>
<reference evidence="13" key="1">
    <citation type="submission" date="2025-08" db="UniProtKB">
        <authorList>
            <consortium name="RefSeq"/>
        </authorList>
    </citation>
    <scope>IDENTIFICATION</scope>
    <source>
        <tissue evidence="13">Testes</tissue>
    </source>
</reference>
<evidence type="ECO:0000256" key="1">
    <source>
        <dbReference type="ARBA" id="ARBA00004613"/>
    </source>
</evidence>
<dbReference type="InterPro" id="IPR003599">
    <property type="entry name" value="Ig_sub"/>
</dbReference>
<dbReference type="PANTHER" id="PTHR12352">
    <property type="entry name" value="SECRETED MODULAR CALCIUM-BINDING PROTEIN"/>
    <property type="match status" value="1"/>
</dbReference>
<dbReference type="PROSITE" id="PS50835">
    <property type="entry name" value="IG_LIKE"/>
    <property type="match status" value="3"/>
</dbReference>
<dbReference type="SMART" id="SM00409">
    <property type="entry name" value="IG"/>
    <property type="match status" value="3"/>
</dbReference>
<feature type="region of interest" description="Disordered" evidence="7">
    <location>
        <begin position="390"/>
        <end position="409"/>
    </location>
</feature>
<feature type="domain" description="Thyroglobulin type-1" evidence="11">
    <location>
        <begin position="194"/>
        <end position="261"/>
    </location>
</feature>
<dbReference type="SMART" id="SM00131">
    <property type="entry name" value="KU"/>
    <property type="match status" value="3"/>
</dbReference>
<dbReference type="PROSITE" id="PS50279">
    <property type="entry name" value="BPTI_KUNITZ_2"/>
    <property type="match status" value="3"/>
</dbReference>
<sequence>PCSLPVEPGSCKGSHLRWYYNQQTQICEDFTYTGCFGNPNRFLDKSTCERKCNVVTDQDILRERRPPRCTLEKDGGPCRAQLPKYYFNSASGQCESFIYGGCRGNENRFDSEKRCEETCVSIEKASPQAVCSLPRKEGRCRAYILQWHYDEELNFCTEFYYGGCDGNANRFNSQEECQALCSGFAGGDGVGGQETLCEQRRSQSLQGSRGQLGRYVAQCKQDGRFEPLQCHQSTGFCWCVDDNGEERQATRSPPGTQKPNCEGHKEETLCNRKYQSALEDVQALAGRYIPQCTAEGEFQPMQCDPSSGFCWCVDGDGNDIPDTKLAPPDRPTCTKENVGQSNCRRQRQQALGIPGALVPECTDSGKFTPIQCQGADCWCVNENGDEIIGTRRGPEDARPDCQDEQPDDTPCRRQYIEAIADSEFIVGLFIPQCTQSGEFESTQCHGSTGYCWCVTDNGEEIPNTRRSPNEDQVICQEVPRGDTECHRQRSHALSNLLPGQIVPQCAEETGGFLPRQCWANSGYCWCVNELGKEVPGTRTGPHDPRPECDKYQPKRDTLCRSLRADALVRLYPDQFIYECTQDGDFEPLQCYGFTGSCWCVNQKGEEVTATRSTRYEPAPDCEAYRPLGTPCLRHREEARNSIDLGGRAYIPACRDDGFYSEIQCYSGQDAGYCWCVDYKGQEISGTRTLERGKTPNCKGTTEPEYTIDSGEVEGSGSDEDDVISVIIPGIIDDCRYAPHGCCPDHITPANGPNFFGCPTIIAEDIEVEIAPVVGDCRSSPYGCCSDGRTPASGPGGIGCPVVEKEPDTDSCRTTFYGCCPDRVRAALGPGYLGCPGVIPEEVDREVIPIVGDDCLSTPYGCCPDRITVANGPGGIGCPKIVEEEIDREGVPVTGGDCRTTPYGCCADDKTPANGPGFIGCPPVVEDEIDREVILDIGSDCRSTFFGCCPDGVTVAGFNNDGCPSVINEEIDREEEPVVGENCNSTPYGCCSDGITPASGFDFYGCVEDEIDVEDSQGYGCVTTRYGCCLDGINAALGANLFGCPGARPASVIPGPSDITVDEGDSITLQCSASGLPKPQVEWMKGSYKINDLNIDNLIDIGNGSFTIRDIAAEDAGIYACSAYNGLGQPAIYRVFVTVLVPVEIQEGQSVVTASRGETVQLKCHATGVPKPNVYWHKGSVRLPAGIPRFSQIQDDSLEISSVSLSDAGDYVCTGVNNVGTIQKKTITLVVHADVDIISGPLDITATVGDIITLTCQATGSPPPSIKWSVNGVPVAKVGRFIVQGNGDLYITSVHKSDSGVYTCTAANGRNTVSASSEVTVTGAPVDPNCKDDSEFANCKLILAGNFCSNKYYARFCCKTCSDNGFV</sequence>
<dbReference type="InterPro" id="IPR000716">
    <property type="entry name" value="Thyroglobulin_1"/>
</dbReference>
<dbReference type="CDD" id="cd00109">
    <property type="entry name" value="Kunitz-type"/>
    <property type="match status" value="2"/>
</dbReference>
<protein>
    <submittedName>
        <fullName evidence="13">Uncharacterized protein LOC100329048</fullName>
    </submittedName>
</protein>
<dbReference type="Pfam" id="PF00086">
    <property type="entry name" value="Thyroglobulin_1"/>
    <property type="match status" value="7"/>
</dbReference>
<dbReference type="PROSITE" id="PS00280">
    <property type="entry name" value="BPTI_KUNITZ_1"/>
    <property type="match status" value="2"/>
</dbReference>
<keyword evidence="3" id="KW-0732">Signal</keyword>
<evidence type="ECO:0000259" key="11">
    <source>
        <dbReference type="PROSITE" id="PS51162"/>
    </source>
</evidence>
<keyword evidence="2" id="KW-0964">Secreted</keyword>
<evidence type="ECO:0000313" key="13">
    <source>
        <dbReference type="RefSeq" id="XP_002734929.1"/>
    </source>
</evidence>
<feature type="disulfide bond" evidence="6">
    <location>
        <begin position="230"/>
        <end position="237"/>
    </location>
</feature>
<feature type="non-terminal residue" evidence="13">
    <location>
        <position position="1"/>
    </location>
</feature>
<proteinExistence type="predicted"/>
<dbReference type="SUPFAM" id="SSF57362">
    <property type="entry name" value="BPTI-like"/>
    <property type="match status" value="3"/>
</dbReference>
<feature type="domain" description="Ig-like" evidence="9">
    <location>
        <begin position="1248"/>
        <end position="1321"/>
    </location>
</feature>